<evidence type="ECO:0000256" key="2">
    <source>
        <dbReference type="ARBA" id="ARBA00022692"/>
    </source>
</evidence>
<feature type="transmembrane region" description="Helical" evidence="6">
    <location>
        <begin position="131"/>
        <end position="156"/>
    </location>
</feature>
<evidence type="ECO:0000313" key="7">
    <source>
        <dbReference type="EMBL" id="KAK6732640.1"/>
    </source>
</evidence>
<protein>
    <submittedName>
        <fullName evidence="7">Uncharacterized protein</fullName>
    </submittedName>
</protein>
<comment type="subcellular location">
    <subcellularLocation>
        <location evidence="1">Membrane</location>
        <topology evidence="1">Multi-pass membrane protein</topology>
    </subcellularLocation>
</comment>
<feature type="transmembrane region" description="Helical" evidence="6">
    <location>
        <begin position="86"/>
        <end position="110"/>
    </location>
</feature>
<comment type="caution">
    <text evidence="7">The sequence shown here is derived from an EMBL/GenBank/DDBJ whole genome shotgun (WGS) entry which is preliminary data.</text>
</comment>
<keyword evidence="2 6" id="KW-0812">Transmembrane</keyword>
<gene>
    <name evidence="7" type="primary">Necator_chrII.g4584</name>
    <name evidence="7" type="ORF">RB195_016792</name>
</gene>
<evidence type="ECO:0000256" key="3">
    <source>
        <dbReference type="ARBA" id="ARBA00022989"/>
    </source>
</evidence>
<dbReference type="Pfam" id="PF10292">
    <property type="entry name" value="7TM_GPCR_Srab"/>
    <property type="match status" value="1"/>
</dbReference>
<comment type="similarity">
    <text evidence="5">Belongs to the nematode receptor-like protein sra family.</text>
</comment>
<accession>A0ABR1C399</accession>
<keyword evidence="4 6" id="KW-0472">Membrane</keyword>
<feature type="transmembrane region" description="Helical" evidence="6">
    <location>
        <begin position="39"/>
        <end position="61"/>
    </location>
</feature>
<evidence type="ECO:0000256" key="4">
    <source>
        <dbReference type="ARBA" id="ARBA00023136"/>
    </source>
</evidence>
<evidence type="ECO:0000256" key="1">
    <source>
        <dbReference type="ARBA" id="ARBA00004141"/>
    </source>
</evidence>
<name>A0ABR1C399_NECAM</name>
<dbReference type="InterPro" id="IPR019408">
    <property type="entry name" value="7TM_GPCR_serpentine_rcpt_Srab"/>
</dbReference>
<evidence type="ECO:0000313" key="8">
    <source>
        <dbReference type="Proteomes" id="UP001303046"/>
    </source>
</evidence>
<keyword evidence="8" id="KW-1185">Reference proteome</keyword>
<evidence type="ECO:0000256" key="6">
    <source>
        <dbReference type="SAM" id="Phobius"/>
    </source>
</evidence>
<proteinExistence type="inferred from homology"/>
<dbReference type="PANTHER" id="PTHR31357">
    <property type="entry name" value="SERPENTINE RECEPTOR CLASS ALPHA-10"/>
    <property type="match status" value="1"/>
</dbReference>
<dbReference type="PANTHER" id="PTHR31357:SF5">
    <property type="entry name" value="SERPENTINE RECEPTOR CLASS ALPHA-1-RELATED"/>
    <property type="match status" value="1"/>
</dbReference>
<dbReference type="InterPro" id="IPR051080">
    <property type="entry name" value="Nematode_rcpt-like_serp_alpha"/>
</dbReference>
<keyword evidence="3 6" id="KW-1133">Transmembrane helix</keyword>
<organism evidence="7 8">
    <name type="scientific">Necator americanus</name>
    <name type="common">Human hookworm</name>
    <dbReference type="NCBI Taxonomy" id="51031"/>
    <lineage>
        <taxon>Eukaryota</taxon>
        <taxon>Metazoa</taxon>
        <taxon>Ecdysozoa</taxon>
        <taxon>Nematoda</taxon>
        <taxon>Chromadorea</taxon>
        <taxon>Rhabditida</taxon>
        <taxon>Rhabditina</taxon>
        <taxon>Rhabditomorpha</taxon>
        <taxon>Strongyloidea</taxon>
        <taxon>Ancylostomatidae</taxon>
        <taxon>Bunostominae</taxon>
        <taxon>Necator</taxon>
    </lineage>
</organism>
<sequence>MRFPATICMTSFSLLQLGMITERAVALWKRKRYENHGKIVGYSIAACCMITSVLLTTWTLIQMNLHMQTVYCSAGTAETAFRVRTLSFILCGIDLTTLSATAIVFILNEVAVRRKIFDLQSSYQLSENANVIRVISPLSVFQSVCHASFCISNAVISTFESKLSIVTYRTLFAGTYIIPYYTLVAPILLLLTLKWFHQKRVTKLKVLSVDRKRDKDMFFRENVTNYKIVTTAIEQKETYT</sequence>
<evidence type="ECO:0000256" key="5">
    <source>
        <dbReference type="ARBA" id="ARBA00037994"/>
    </source>
</evidence>
<dbReference type="Proteomes" id="UP001303046">
    <property type="component" value="Unassembled WGS sequence"/>
</dbReference>
<feature type="transmembrane region" description="Helical" evidence="6">
    <location>
        <begin position="176"/>
        <end position="196"/>
    </location>
</feature>
<reference evidence="7 8" key="1">
    <citation type="submission" date="2023-08" db="EMBL/GenBank/DDBJ databases">
        <title>A Necator americanus chromosomal reference genome.</title>
        <authorList>
            <person name="Ilik V."/>
            <person name="Petrzelkova K.J."/>
            <person name="Pardy F."/>
            <person name="Fuh T."/>
            <person name="Niatou-Singa F.S."/>
            <person name="Gouil Q."/>
            <person name="Baker L."/>
            <person name="Ritchie M.E."/>
            <person name="Jex A.R."/>
            <person name="Gazzola D."/>
            <person name="Li H."/>
            <person name="Toshio Fujiwara R."/>
            <person name="Zhan B."/>
            <person name="Aroian R.V."/>
            <person name="Pafco B."/>
            <person name="Schwarz E.M."/>
        </authorList>
    </citation>
    <scope>NUCLEOTIDE SEQUENCE [LARGE SCALE GENOMIC DNA]</scope>
    <source>
        <strain evidence="7 8">Aroian</strain>
        <tissue evidence="7">Whole animal</tissue>
    </source>
</reference>
<dbReference type="EMBL" id="JAVFWL010000002">
    <property type="protein sequence ID" value="KAK6732640.1"/>
    <property type="molecule type" value="Genomic_DNA"/>
</dbReference>